<comment type="subcellular location">
    <subcellularLocation>
        <location evidence="1">Cell projection</location>
        <location evidence="1">Cilium</location>
        <location evidence="1">Flagellum</location>
    </subcellularLocation>
</comment>
<dbReference type="Proteomes" id="UP000440578">
    <property type="component" value="Unassembled WGS sequence"/>
</dbReference>
<proteinExistence type="predicted"/>
<dbReference type="AlphaFoldDB" id="A0A6A4WPG9"/>
<comment type="caution">
    <text evidence="6">The sequence shown here is derived from an EMBL/GenBank/DDBJ whole genome shotgun (WGS) entry which is preliminary data.</text>
</comment>
<protein>
    <submittedName>
        <fullName evidence="6">MORN repeat-containing protein 5</fullName>
    </submittedName>
</protein>
<dbReference type="InterPro" id="IPR042814">
    <property type="entry name" value="Morn5"/>
</dbReference>
<accession>A0A6A4WPG9</accession>
<dbReference type="PANTHER" id="PTHR46437:SF1">
    <property type="entry name" value="MORN REPEAT-CONTAINING PROTEIN 5"/>
    <property type="match status" value="1"/>
</dbReference>
<evidence type="ECO:0000256" key="4">
    <source>
        <dbReference type="ARBA" id="ARBA00023273"/>
    </source>
</evidence>
<dbReference type="OrthoDB" id="6349074at2759"/>
<evidence type="ECO:0000256" key="5">
    <source>
        <dbReference type="SAM" id="MobiDB-lite"/>
    </source>
</evidence>
<feature type="compositionally biased region" description="Polar residues" evidence="5">
    <location>
        <begin position="1"/>
        <end position="10"/>
    </location>
</feature>
<keyword evidence="2" id="KW-0282">Flagellum</keyword>
<gene>
    <name evidence="6" type="primary">morn5_2</name>
    <name evidence="6" type="ORF">FJT64_021452</name>
</gene>
<evidence type="ECO:0000256" key="3">
    <source>
        <dbReference type="ARBA" id="ARBA00023069"/>
    </source>
</evidence>
<evidence type="ECO:0000256" key="1">
    <source>
        <dbReference type="ARBA" id="ARBA00004230"/>
    </source>
</evidence>
<sequence length="161" mass="18117">MEYLSYQSDQPPAPCLKPESVQLSDPDTGRLLVAPESERPEPNCPLQITENTPTGDRYQGQPSTRDKWDQHGVCTTGLYTFADGLSFSDQNWKYCQYPDRRYWSEIQFGIGRRDAPSSPTATTTTRPSTCQRACLTPVDGVYDPKCRTVYDYGDRARSSAS</sequence>
<keyword evidence="3" id="KW-0969">Cilium</keyword>
<evidence type="ECO:0000256" key="2">
    <source>
        <dbReference type="ARBA" id="ARBA00022846"/>
    </source>
</evidence>
<name>A0A6A4WPG9_AMPAM</name>
<reference evidence="6 7" key="1">
    <citation type="submission" date="2019-07" db="EMBL/GenBank/DDBJ databases">
        <title>Draft genome assembly of a fouling barnacle, Amphibalanus amphitrite (Darwin, 1854): The first reference genome for Thecostraca.</title>
        <authorList>
            <person name="Kim W."/>
        </authorList>
    </citation>
    <scope>NUCLEOTIDE SEQUENCE [LARGE SCALE GENOMIC DNA]</scope>
    <source>
        <strain evidence="6">SNU_AA5</strain>
        <tissue evidence="6">Soma without cirri and trophi</tissue>
    </source>
</reference>
<keyword evidence="7" id="KW-1185">Reference proteome</keyword>
<dbReference type="GO" id="GO:0031514">
    <property type="term" value="C:motile cilium"/>
    <property type="evidence" value="ECO:0007669"/>
    <property type="project" value="UniProtKB-SubCell"/>
</dbReference>
<dbReference type="PANTHER" id="PTHR46437">
    <property type="entry name" value="MORN REPEAT-CONTAINING PROTEIN 5"/>
    <property type="match status" value="1"/>
</dbReference>
<organism evidence="6 7">
    <name type="scientific">Amphibalanus amphitrite</name>
    <name type="common">Striped barnacle</name>
    <name type="synonym">Balanus amphitrite</name>
    <dbReference type="NCBI Taxonomy" id="1232801"/>
    <lineage>
        <taxon>Eukaryota</taxon>
        <taxon>Metazoa</taxon>
        <taxon>Ecdysozoa</taxon>
        <taxon>Arthropoda</taxon>
        <taxon>Crustacea</taxon>
        <taxon>Multicrustacea</taxon>
        <taxon>Cirripedia</taxon>
        <taxon>Thoracica</taxon>
        <taxon>Thoracicalcarea</taxon>
        <taxon>Balanomorpha</taxon>
        <taxon>Balanoidea</taxon>
        <taxon>Balanidae</taxon>
        <taxon>Amphibalaninae</taxon>
        <taxon>Amphibalanus</taxon>
    </lineage>
</organism>
<feature type="region of interest" description="Disordered" evidence="5">
    <location>
        <begin position="1"/>
        <end position="67"/>
    </location>
</feature>
<evidence type="ECO:0000313" key="6">
    <source>
        <dbReference type="EMBL" id="KAF0307169.1"/>
    </source>
</evidence>
<dbReference type="EMBL" id="VIIS01000598">
    <property type="protein sequence ID" value="KAF0307169.1"/>
    <property type="molecule type" value="Genomic_DNA"/>
</dbReference>
<evidence type="ECO:0000313" key="7">
    <source>
        <dbReference type="Proteomes" id="UP000440578"/>
    </source>
</evidence>
<keyword evidence="4" id="KW-0966">Cell projection</keyword>